<dbReference type="Pfam" id="PF00400">
    <property type="entry name" value="WD40"/>
    <property type="match status" value="1"/>
</dbReference>
<name>A0A139AL61_GONPJ</name>
<keyword evidence="5" id="KW-0539">Nucleus</keyword>
<dbReference type="Gene3D" id="2.130.10.10">
    <property type="entry name" value="YVTN repeat-like/Quinoprotein amine dehydrogenase"/>
    <property type="match status" value="1"/>
</dbReference>
<sequence length="247" mass="27431">MFLNAPPKLLLGHISMLTDICTSVDDRFIITADRDDHVRVTHYPRTHVILNWCLGHTQFISQIQLLPNFPDYLLSAGGDDTLLLWKWPTAQLVQTVQLEGVVSSLATNPSSVSEQSTVSSLRVSANGSCIVLLCEDLRHVVVYTVAVLNGTPHVSFSRTVELRAQPLDATFSNDGNLYKSAPLSHSTIGLDLGTLGWKEKYDLFPTGKWRKEFDYGNEEGEGDRDDSGEEEGADAEEKGKKKKKTKR</sequence>
<dbReference type="GO" id="GO:0006400">
    <property type="term" value="P:tRNA modification"/>
    <property type="evidence" value="ECO:0007669"/>
    <property type="project" value="TreeGrafter"/>
</dbReference>
<accession>A0A139AL61</accession>
<protein>
    <submittedName>
        <fullName evidence="8">Uncharacterized protein</fullName>
    </submittedName>
</protein>
<evidence type="ECO:0000256" key="2">
    <source>
        <dbReference type="ARBA" id="ARBA00022574"/>
    </source>
</evidence>
<dbReference type="InterPro" id="IPR015943">
    <property type="entry name" value="WD40/YVTN_repeat-like_dom_sf"/>
</dbReference>
<feature type="compositionally biased region" description="Acidic residues" evidence="7">
    <location>
        <begin position="215"/>
        <end position="234"/>
    </location>
</feature>
<keyword evidence="2 6" id="KW-0853">WD repeat</keyword>
<evidence type="ECO:0000256" key="4">
    <source>
        <dbReference type="ARBA" id="ARBA00022737"/>
    </source>
</evidence>
<dbReference type="SMART" id="SM00320">
    <property type="entry name" value="WD40"/>
    <property type="match status" value="2"/>
</dbReference>
<keyword evidence="4" id="KW-0677">Repeat</keyword>
<dbReference type="OrthoDB" id="339900at2759"/>
<feature type="repeat" description="WD" evidence="6">
    <location>
        <begin position="53"/>
        <end position="95"/>
    </location>
</feature>
<keyword evidence="9" id="KW-1185">Reference proteome</keyword>
<evidence type="ECO:0000256" key="1">
    <source>
        <dbReference type="ARBA" id="ARBA00004123"/>
    </source>
</evidence>
<evidence type="ECO:0000313" key="8">
    <source>
        <dbReference type="EMBL" id="KXS17526.1"/>
    </source>
</evidence>
<evidence type="ECO:0000256" key="3">
    <source>
        <dbReference type="ARBA" id="ARBA00022694"/>
    </source>
</evidence>
<reference evidence="8 9" key="1">
    <citation type="journal article" date="2015" name="Genome Biol. Evol.">
        <title>Phylogenomic analyses indicate that early fungi evolved digesting cell walls of algal ancestors of land plants.</title>
        <authorList>
            <person name="Chang Y."/>
            <person name="Wang S."/>
            <person name="Sekimoto S."/>
            <person name="Aerts A.L."/>
            <person name="Choi C."/>
            <person name="Clum A."/>
            <person name="LaButti K.M."/>
            <person name="Lindquist E.A."/>
            <person name="Yee Ngan C."/>
            <person name="Ohm R.A."/>
            <person name="Salamov A.A."/>
            <person name="Grigoriev I.V."/>
            <person name="Spatafora J.W."/>
            <person name="Berbee M.L."/>
        </authorList>
    </citation>
    <scope>NUCLEOTIDE SEQUENCE [LARGE SCALE GENOMIC DNA]</scope>
    <source>
        <strain evidence="8 9">JEL478</strain>
    </source>
</reference>
<dbReference type="EMBL" id="KQ965746">
    <property type="protein sequence ID" value="KXS17526.1"/>
    <property type="molecule type" value="Genomic_DNA"/>
</dbReference>
<dbReference type="PROSITE" id="PS50082">
    <property type="entry name" value="WD_REPEATS_2"/>
    <property type="match status" value="1"/>
</dbReference>
<dbReference type="GO" id="GO:0005829">
    <property type="term" value="C:cytosol"/>
    <property type="evidence" value="ECO:0007669"/>
    <property type="project" value="TreeGrafter"/>
</dbReference>
<dbReference type="InterPro" id="IPR001680">
    <property type="entry name" value="WD40_rpt"/>
</dbReference>
<evidence type="ECO:0000256" key="7">
    <source>
        <dbReference type="SAM" id="MobiDB-lite"/>
    </source>
</evidence>
<dbReference type="PANTHER" id="PTHR16288">
    <property type="entry name" value="WD40 REPEAT PROTEIN 4"/>
    <property type="match status" value="1"/>
</dbReference>
<keyword evidence="3" id="KW-0819">tRNA processing</keyword>
<organism evidence="8 9">
    <name type="scientific">Gonapodya prolifera (strain JEL478)</name>
    <name type="common">Monoblepharis prolifera</name>
    <dbReference type="NCBI Taxonomy" id="1344416"/>
    <lineage>
        <taxon>Eukaryota</taxon>
        <taxon>Fungi</taxon>
        <taxon>Fungi incertae sedis</taxon>
        <taxon>Chytridiomycota</taxon>
        <taxon>Chytridiomycota incertae sedis</taxon>
        <taxon>Monoblepharidomycetes</taxon>
        <taxon>Monoblepharidales</taxon>
        <taxon>Gonapodyaceae</taxon>
        <taxon>Gonapodya</taxon>
    </lineage>
</organism>
<dbReference type="STRING" id="1344416.A0A139AL61"/>
<evidence type="ECO:0000256" key="5">
    <source>
        <dbReference type="ARBA" id="ARBA00023242"/>
    </source>
</evidence>
<dbReference type="GO" id="GO:0043527">
    <property type="term" value="C:tRNA methyltransferase complex"/>
    <property type="evidence" value="ECO:0007669"/>
    <property type="project" value="TreeGrafter"/>
</dbReference>
<dbReference type="GO" id="GO:0036265">
    <property type="term" value="P:RNA (guanine-N7)-methylation"/>
    <property type="evidence" value="ECO:0007669"/>
    <property type="project" value="InterPro"/>
</dbReference>
<feature type="region of interest" description="Disordered" evidence="7">
    <location>
        <begin position="212"/>
        <end position="247"/>
    </location>
</feature>
<comment type="subcellular location">
    <subcellularLocation>
        <location evidence="1">Nucleus</location>
    </subcellularLocation>
</comment>
<dbReference type="PANTHER" id="PTHR16288:SF0">
    <property type="entry name" value="TRNA (GUANINE-N(7)-)-METHYLTRANSFERASE NON-CATALYTIC SUBUNIT WDR4"/>
    <property type="match status" value="1"/>
</dbReference>
<dbReference type="SUPFAM" id="SSF50978">
    <property type="entry name" value="WD40 repeat-like"/>
    <property type="match status" value="1"/>
</dbReference>
<dbReference type="GO" id="GO:0005634">
    <property type="term" value="C:nucleus"/>
    <property type="evidence" value="ECO:0007669"/>
    <property type="project" value="UniProtKB-SubCell"/>
</dbReference>
<dbReference type="AlphaFoldDB" id="A0A139AL61"/>
<evidence type="ECO:0000313" key="9">
    <source>
        <dbReference type="Proteomes" id="UP000070544"/>
    </source>
</evidence>
<proteinExistence type="predicted"/>
<evidence type="ECO:0000256" key="6">
    <source>
        <dbReference type="PROSITE-ProRule" id="PRU00221"/>
    </source>
</evidence>
<dbReference type="Proteomes" id="UP000070544">
    <property type="component" value="Unassembled WGS sequence"/>
</dbReference>
<dbReference type="InterPro" id="IPR036322">
    <property type="entry name" value="WD40_repeat_dom_sf"/>
</dbReference>
<gene>
    <name evidence="8" type="ORF">M427DRAFT_253219</name>
</gene>
<dbReference type="InterPro" id="IPR028884">
    <property type="entry name" value="Trm82"/>
</dbReference>